<comment type="pathway">
    <text evidence="1">Mycotoxin biosynthesis.</text>
</comment>
<dbReference type="PANTHER" id="PTHR33365">
    <property type="entry name" value="YALI0B05434P"/>
    <property type="match status" value="1"/>
</dbReference>
<keyword evidence="3" id="KW-0472">Membrane</keyword>
<evidence type="ECO:0000256" key="1">
    <source>
        <dbReference type="ARBA" id="ARBA00004685"/>
    </source>
</evidence>
<dbReference type="PANTHER" id="PTHR33365:SF4">
    <property type="entry name" value="CYCLOCHLOROTINE BIOSYNTHESIS PROTEIN O"/>
    <property type="match status" value="1"/>
</dbReference>
<comment type="similarity">
    <text evidence="2">Belongs to the ustYa family.</text>
</comment>
<feature type="transmembrane region" description="Helical" evidence="3">
    <location>
        <begin position="15"/>
        <end position="34"/>
    </location>
</feature>
<comment type="caution">
    <text evidence="4">The sequence shown here is derived from an EMBL/GenBank/DDBJ whole genome shotgun (WGS) entry which is preliminary data.</text>
</comment>
<protein>
    <submittedName>
        <fullName evidence="4">Uncharacterized protein</fullName>
    </submittedName>
</protein>
<gene>
    <name evidence="4" type="ORF">DFH08DRAFT_774548</name>
</gene>
<dbReference type="InterPro" id="IPR021765">
    <property type="entry name" value="UstYa-like"/>
</dbReference>
<evidence type="ECO:0000256" key="3">
    <source>
        <dbReference type="SAM" id="Phobius"/>
    </source>
</evidence>
<dbReference type="AlphaFoldDB" id="A0AAD7EWF1"/>
<keyword evidence="5" id="KW-1185">Reference proteome</keyword>
<evidence type="ECO:0000313" key="5">
    <source>
        <dbReference type="Proteomes" id="UP001218218"/>
    </source>
</evidence>
<dbReference type="Pfam" id="PF11807">
    <property type="entry name" value="UstYa"/>
    <property type="match status" value="1"/>
</dbReference>
<name>A0AAD7EWF1_9AGAR</name>
<dbReference type="Proteomes" id="UP001218218">
    <property type="component" value="Unassembled WGS sequence"/>
</dbReference>
<evidence type="ECO:0000313" key="4">
    <source>
        <dbReference type="EMBL" id="KAJ7353532.1"/>
    </source>
</evidence>
<dbReference type="GO" id="GO:0043386">
    <property type="term" value="P:mycotoxin biosynthetic process"/>
    <property type="evidence" value="ECO:0007669"/>
    <property type="project" value="InterPro"/>
</dbReference>
<evidence type="ECO:0000256" key="2">
    <source>
        <dbReference type="ARBA" id="ARBA00035112"/>
    </source>
</evidence>
<organism evidence="4 5">
    <name type="scientific">Mycena albidolilacea</name>
    <dbReference type="NCBI Taxonomy" id="1033008"/>
    <lineage>
        <taxon>Eukaryota</taxon>
        <taxon>Fungi</taxon>
        <taxon>Dikarya</taxon>
        <taxon>Basidiomycota</taxon>
        <taxon>Agaricomycotina</taxon>
        <taxon>Agaricomycetes</taxon>
        <taxon>Agaricomycetidae</taxon>
        <taxon>Agaricales</taxon>
        <taxon>Marasmiineae</taxon>
        <taxon>Mycenaceae</taxon>
        <taxon>Mycena</taxon>
    </lineage>
</organism>
<proteinExistence type="inferred from homology"/>
<dbReference type="EMBL" id="JARIHO010000011">
    <property type="protein sequence ID" value="KAJ7353532.1"/>
    <property type="molecule type" value="Genomic_DNA"/>
</dbReference>
<keyword evidence="3" id="KW-0812">Transmembrane</keyword>
<sequence>MQPSKFSPICSKLTLWVRYTLWILVGINSAIFILRGWRPFSGQIESDIAYTDENYPFELPLEFDAVGMTLLWNTTRFEMNLSSNISLKEWETLSIHPFVVHLGANGRAFSVAYYHQWHCVHVLTLTFLRGEYKRLTNEHVQHCLNYLRQSFLCMSDDSLELGDFMAARGDIFGGVGICRDWEKVNELVDINLTDWLKWNASNSSL</sequence>
<accession>A0AAD7EWF1</accession>
<reference evidence="4" key="1">
    <citation type="submission" date="2023-03" db="EMBL/GenBank/DDBJ databases">
        <title>Massive genome expansion in bonnet fungi (Mycena s.s.) driven by repeated elements and novel gene families across ecological guilds.</title>
        <authorList>
            <consortium name="Lawrence Berkeley National Laboratory"/>
            <person name="Harder C.B."/>
            <person name="Miyauchi S."/>
            <person name="Viragh M."/>
            <person name="Kuo A."/>
            <person name="Thoen E."/>
            <person name="Andreopoulos B."/>
            <person name="Lu D."/>
            <person name="Skrede I."/>
            <person name="Drula E."/>
            <person name="Henrissat B."/>
            <person name="Morin E."/>
            <person name="Kohler A."/>
            <person name="Barry K."/>
            <person name="LaButti K."/>
            <person name="Morin E."/>
            <person name="Salamov A."/>
            <person name="Lipzen A."/>
            <person name="Mereny Z."/>
            <person name="Hegedus B."/>
            <person name="Baldrian P."/>
            <person name="Stursova M."/>
            <person name="Weitz H."/>
            <person name="Taylor A."/>
            <person name="Grigoriev I.V."/>
            <person name="Nagy L.G."/>
            <person name="Martin F."/>
            <person name="Kauserud H."/>
        </authorList>
    </citation>
    <scope>NUCLEOTIDE SEQUENCE</scope>
    <source>
        <strain evidence="4">CBHHK002</strain>
    </source>
</reference>
<keyword evidence="3" id="KW-1133">Transmembrane helix</keyword>